<evidence type="ECO:0000256" key="6">
    <source>
        <dbReference type="SAM" id="SignalP"/>
    </source>
</evidence>
<dbReference type="InterPro" id="IPR006664">
    <property type="entry name" value="OMP_bac"/>
</dbReference>
<feature type="region of interest" description="Disordered" evidence="5">
    <location>
        <begin position="67"/>
        <end position="122"/>
    </location>
</feature>
<evidence type="ECO:0000313" key="9">
    <source>
        <dbReference type="Proteomes" id="UP000474175"/>
    </source>
</evidence>
<dbReference type="PANTHER" id="PTHR30329">
    <property type="entry name" value="STATOR ELEMENT OF FLAGELLAR MOTOR COMPLEX"/>
    <property type="match status" value="1"/>
</dbReference>
<feature type="chain" id="PRO_5026760395" evidence="6">
    <location>
        <begin position="25"/>
        <end position="475"/>
    </location>
</feature>
<proteinExistence type="predicted"/>
<keyword evidence="2 4" id="KW-0472">Membrane</keyword>
<dbReference type="PROSITE" id="PS51123">
    <property type="entry name" value="OMPA_2"/>
    <property type="match status" value="1"/>
</dbReference>
<dbReference type="GO" id="GO:0009279">
    <property type="term" value="C:cell outer membrane"/>
    <property type="evidence" value="ECO:0007669"/>
    <property type="project" value="UniProtKB-SubCell"/>
</dbReference>
<evidence type="ECO:0000259" key="7">
    <source>
        <dbReference type="PROSITE" id="PS51123"/>
    </source>
</evidence>
<feature type="region of interest" description="Disordered" evidence="5">
    <location>
        <begin position="440"/>
        <end position="469"/>
    </location>
</feature>
<dbReference type="PRINTS" id="PR01021">
    <property type="entry name" value="OMPADOMAIN"/>
</dbReference>
<name>A0A6L9LJ59_9BACT</name>
<evidence type="ECO:0000313" key="8">
    <source>
        <dbReference type="EMBL" id="NDU96659.1"/>
    </source>
</evidence>
<evidence type="ECO:0000256" key="1">
    <source>
        <dbReference type="ARBA" id="ARBA00004442"/>
    </source>
</evidence>
<protein>
    <submittedName>
        <fullName evidence="8">OmpA family protein</fullName>
    </submittedName>
</protein>
<organism evidence="8 9">
    <name type="scientific">Spirosoma terrae</name>
    <dbReference type="NCBI Taxonomy" id="1968276"/>
    <lineage>
        <taxon>Bacteria</taxon>
        <taxon>Pseudomonadati</taxon>
        <taxon>Bacteroidota</taxon>
        <taxon>Cytophagia</taxon>
        <taxon>Cytophagales</taxon>
        <taxon>Cytophagaceae</taxon>
        <taxon>Spirosoma</taxon>
    </lineage>
</organism>
<keyword evidence="9" id="KW-1185">Reference proteome</keyword>
<dbReference type="SUPFAM" id="SSF103088">
    <property type="entry name" value="OmpA-like"/>
    <property type="match status" value="1"/>
</dbReference>
<feature type="compositionally biased region" description="Polar residues" evidence="5">
    <location>
        <begin position="74"/>
        <end position="122"/>
    </location>
</feature>
<dbReference type="Proteomes" id="UP000474175">
    <property type="component" value="Unassembled WGS sequence"/>
</dbReference>
<keyword evidence="6" id="KW-0732">Signal</keyword>
<evidence type="ECO:0000256" key="3">
    <source>
        <dbReference type="ARBA" id="ARBA00023237"/>
    </source>
</evidence>
<keyword evidence="3" id="KW-0998">Cell outer membrane</keyword>
<dbReference type="InterPro" id="IPR050330">
    <property type="entry name" value="Bact_OuterMem_StrucFunc"/>
</dbReference>
<dbReference type="CDD" id="cd07185">
    <property type="entry name" value="OmpA_C-like"/>
    <property type="match status" value="1"/>
</dbReference>
<dbReference type="Gene3D" id="3.30.1330.60">
    <property type="entry name" value="OmpA-like domain"/>
    <property type="match status" value="1"/>
</dbReference>
<dbReference type="Pfam" id="PF00691">
    <property type="entry name" value="OmpA"/>
    <property type="match status" value="1"/>
</dbReference>
<accession>A0A6L9LJ59</accession>
<evidence type="ECO:0000256" key="5">
    <source>
        <dbReference type="SAM" id="MobiDB-lite"/>
    </source>
</evidence>
<feature type="compositionally biased region" description="Polar residues" evidence="5">
    <location>
        <begin position="455"/>
        <end position="465"/>
    </location>
</feature>
<feature type="signal peptide" evidence="6">
    <location>
        <begin position="1"/>
        <end position="24"/>
    </location>
</feature>
<comment type="caution">
    <text evidence="8">The sequence shown here is derived from an EMBL/GenBank/DDBJ whole genome shotgun (WGS) entry which is preliminary data.</text>
</comment>
<feature type="domain" description="OmpA-like" evidence="7">
    <location>
        <begin position="360"/>
        <end position="475"/>
    </location>
</feature>
<dbReference type="InterPro" id="IPR006665">
    <property type="entry name" value="OmpA-like"/>
</dbReference>
<comment type="subcellular location">
    <subcellularLocation>
        <location evidence="1">Cell outer membrane</location>
    </subcellularLocation>
</comment>
<dbReference type="AlphaFoldDB" id="A0A6L9LJ59"/>
<evidence type="ECO:0000256" key="4">
    <source>
        <dbReference type="PROSITE-ProRule" id="PRU00473"/>
    </source>
</evidence>
<dbReference type="EMBL" id="JAAFZH010000007">
    <property type="protein sequence ID" value="NDU96659.1"/>
    <property type="molecule type" value="Genomic_DNA"/>
</dbReference>
<gene>
    <name evidence="8" type="ORF">GK108_17385</name>
</gene>
<sequence length="475" mass="52260">MSTRMKMRLMTIGLCCSSALNVQAQVTISNPGRVVERNVEYRANSKIDQGINKGLDKIEDGVMGIFKKKDKSKAPQTPQSTNPPTDTPNDSQADNSGNPTDTPNRAGGSTDNRSDNANAAVSKTPASLKSYSKFDFVPGEKVIAIEDFMQDAIGDFPAKWNSSGSGEVVTIDGKPGHWLMLSKQGEYLPEFINSLPENFTLQFDLAANEKFSFYSTYLFVNMVAMTNPAKEFTKWGRFPQPTDGVRVGLHPQNAGSSGQTGITQFITYTKGDELMKNETDQRAFNTTNHNVVKVSMWRQKQRLRVYVDESKIWDIPRAFQPGVTYNGVVLSTADMHNDLDRYYVGNLRLAIGAPDTRNKLLTEGKFVTHGILFDTNSDKIKPESYGALKDIANVLTENVDVKVRIVGHTDSDGDDASNLALSQKRALAVKTELVATFGLDGSRMETDGKGESQPAEPNTSATGKANNRRVEFIKL</sequence>
<reference evidence="8 9" key="1">
    <citation type="submission" date="2020-02" db="EMBL/GenBank/DDBJ databases">
        <title>Draft genome sequence of two Spirosoma agri KCTC 52727 and Spirosoma terrae KCTC 52035.</title>
        <authorList>
            <person name="Rojas J."/>
            <person name="Ambika Manirajan B."/>
            <person name="Suarez C."/>
            <person name="Ratering S."/>
            <person name="Schnell S."/>
        </authorList>
    </citation>
    <scope>NUCLEOTIDE SEQUENCE [LARGE SCALE GENOMIC DNA]</scope>
    <source>
        <strain evidence="8 9">KCTC 52035</strain>
    </source>
</reference>
<dbReference type="InterPro" id="IPR036737">
    <property type="entry name" value="OmpA-like_sf"/>
</dbReference>
<dbReference type="PANTHER" id="PTHR30329:SF21">
    <property type="entry name" value="LIPOPROTEIN YIAD-RELATED"/>
    <property type="match status" value="1"/>
</dbReference>
<evidence type="ECO:0000256" key="2">
    <source>
        <dbReference type="ARBA" id="ARBA00023136"/>
    </source>
</evidence>